<dbReference type="Gene3D" id="2.170.150.20">
    <property type="entry name" value="Peptide methionine sulfoxide reductase"/>
    <property type="match status" value="1"/>
</dbReference>
<organism evidence="2 3">
    <name type="scientific">Wenjunlia tyrosinilytica</name>
    <dbReference type="NCBI Taxonomy" id="1544741"/>
    <lineage>
        <taxon>Bacteria</taxon>
        <taxon>Bacillati</taxon>
        <taxon>Actinomycetota</taxon>
        <taxon>Actinomycetes</taxon>
        <taxon>Kitasatosporales</taxon>
        <taxon>Streptomycetaceae</taxon>
        <taxon>Wenjunlia</taxon>
    </lineage>
</organism>
<evidence type="ECO:0000313" key="3">
    <source>
        <dbReference type="Proteomes" id="UP000641932"/>
    </source>
</evidence>
<dbReference type="InterPro" id="IPR011057">
    <property type="entry name" value="Mss4-like_sf"/>
</dbReference>
<gene>
    <name evidence="2" type="ORF">GCM10012280_49980</name>
</gene>
<keyword evidence="3" id="KW-1185">Reference proteome</keyword>
<comment type="caution">
    <text evidence="2">The sequence shown here is derived from an EMBL/GenBank/DDBJ whole genome shotgun (WGS) entry which is preliminary data.</text>
</comment>
<sequence>MPRPVINKSTMAHALVTGEQREFSAFGPRAAYGGAAVAPVGRGGTVRAAGTRQRRKTDDGDRELDEAGAGTQMDGACGRRRSWQCRGAHLVQPSLLRRAASAVRGRRAAFIGAHDVHGAAALPLPSTVVPGPAVTRQLQGLTPQPRLVWVELRQDRSHGMVRTEVRCAKCGSRLGSFSRARAVRRGRTHIALAEKRCAAQPWRRPLPGGGPGSSLLD</sequence>
<accession>A0A918E0I0</accession>
<evidence type="ECO:0000256" key="1">
    <source>
        <dbReference type="SAM" id="MobiDB-lite"/>
    </source>
</evidence>
<name>A0A918E0I0_9ACTN</name>
<proteinExistence type="predicted"/>
<protein>
    <submittedName>
        <fullName evidence="2">Uncharacterized protein</fullName>
    </submittedName>
</protein>
<dbReference type="EMBL" id="BMMS01000023">
    <property type="protein sequence ID" value="GGO94628.1"/>
    <property type="molecule type" value="Genomic_DNA"/>
</dbReference>
<dbReference type="AlphaFoldDB" id="A0A918E0I0"/>
<dbReference type="Proteomes" id="UP000641932">
    <property type="component" value="Unassembled WGS sequence"/>
</dbReference>
<reference evidence="2" key="1">
    <citation type="journal article" date="2014" name="Int. J. Syst. Evol. Microbiol.">
        <title>Complete genome sequence of Corynebacterium casei LMG S-19264T (=DSM 44701T), isolated from a smear-ripened cheese.</title>
        <authorList>
            <consortium name="US DOE Joint Genome Institute (JGI-PGF)"/>
            <person name="Walter F."/>
            <person name="Albersmeier A."/>
            <person name="Kalinowski J."/>
            <person name="Ruckert C."/>
        </authorList>
    </citation>
    <scope>NUCLEOTIDE SEQUENCE</scope>
    <source>
        <strain evidence="2">CGMCC 4.7201</strain>
    </source>
</reference>
<reference evidence="2" key="2">
    <citation type="submission" date="2020-09" db="EMBL/GenBank/DDBJ databases">
        <authorList>
            <person name="Sun Q."/>
            <person name="Zhou Y."/>
        </authorList>
    </citation>
    <scope>NUCLEOTIDE SEQUENCE</scope>
    <source>
        <strain evidence="2">CGMCC 4.7201</strain>
    </source>
</reference>
<feature type="compositionally biased region" description="Low complexity" evidence="1">
    <location>
        <begin position="41"/>
        <end position="51"/>
    </location>
</feature>
<dbReference type="SUPFAM" id="SSF51316">
    <property type="entry name" value="Mss4-like"/>
    <property type="match status" value="1"/>
</dbReference>
<feature type="region of interest" description="Disordered" evidence="1">
    <location>
        <begin position="41"/>
        <end position="75"/>
    </location>
</feature>
<evidence type="ECO:0000313" key="2">
    <source>
        <dbReference type="EMBL" id="GGO94628.1"/>
    </source>
</evidence>